<evidence type="ECO:0000313" key="3">
    <source>
        <dbReference type="Proteomes" id="UP000467148"/>
    </source>
</evidence>
<proteinExistence type="predicted"/>
<accession>A0A7I7TB59</accession>
<name>A0A7I7TB59_9MYCO</name>
<reference evidence="2 3" key="1">
    <citation type="journal article" date="2019" name="Emerg. Microbes Infect.">
        <title>Comprehensive subspecies identification of 175 nontuberculous mycobacteria species based on 7547 genomic profiles.</title>
        <authorList>
            <person name="Matsumoto Y."/>
            <person name="Kinjo T."/>
            <person name="Motooka D."/>
            <person name="Nabeya D."/>
            <person name="Jung N."/>
            <person name="Uechi K."/>
            <person name="Horii T."/>
            <person name="Iida T."/>
            <person name="Fujita J."/>
            <person name="Nakamura S."/>
        </authorList>
    </citation>
    <scope>NUCLEOTIDE SEQUENCE [LARGE SCALE GENOMIC DNA]</scope>
    <source>
        <strain evidence="2 3">JCM 30396</strain>
    </source>
</reference>
<feature type="compositionally biased region" description="Basic and acidic residues" evidence="1">
    <location>
        <begin position="241"/>
        <end position="252"/>
    </location>
</feature>
<feature type="compositionally biased region" description="Polar residues" evidence="1">
    <location>
        <begin position="255"/>
        <end position="268"/>
    </location>
</feature>
<feature type="region of interest" description="Disordered" evidence="1">
    <location>
        <begin position="146"/>
        <end position="268"/>
    </location>
</feature>
<organism evidence="2 3">
    <name type="scientific">Mycolicibacterium helvum</name>
    <dbReference type="NCBI Taxonomy" id="1534349"/>
    <lineage>
        <taxon>Bacteria</taxon>
        <taxon>Bacillati</taxon>
        <taxon>Actinomycetota</taxon>
        <taxon>Actinomycetes</taxon>
        <taxon>Mycobacteriales</taxon>
        <taxon>Mycobacteriaceae</taxon>
        <taxon>Mycolicibacterium</taxon>
    </lineage>
</organism>
<dbReference type="AlphaFoldDB" id="A0A7I7TB59"/>
<dbReference type="KEGG" id="mhev:MHEL_47600"/>
<feature type="compositionally biased region" description="Pro residues" evidence="1">
    <location>
        <begin position="183"/>
        <end position="200"/>
    </location>
</feature>
<dbReference type="RefSeq" id="WP_246227399.1">
    <property type="nucleotide sequence ID" value="NZ_AP022596.1"/>
</dbReference>
<sequence>MMPARLRLRRRLLMWSTPVAVLAMVAAIKMISVALAGNAAVSSFARGDGPALHADASMLGVLNVIEPAKAPFARGAAGVLDGQLGSADAEFSRALERTPAEQSCPVRINVELVRETQGDVAASAGRAAAAQERYRNALSIVADAPAGCFTDNTDPQPDRRAVRAEASTRLQAKLAALQSDSPSSPPSAVLPPSPPPPPPAGAASTESLPSPPAMGRSGNGLSDIAPDRLPSPGAPPPPSHRLGDGDPLDRLRQLLTDTASSGTDAENG</sequence>
<evidence type="ECO:0000256" key="1">
    <source>
        <dbReference type="SAM" id="MobiDB-lite"/>
    </source>
</evidence>
<keyword evidence="3" id="KW-1185">Reference proteome</keyword>
<dbReference type="EMBL" id="AP022596">
    <property type="protein sequence ID" value="BBY66517.1"/>
    <property type="molecule type" value="Genomic_DNA"/>
</dbReference>
<evidence type="ECO:0000313" key="2">
    <source>
        <dbReference type="EMBL" id="BBY66517.1"/>
    </source>
</evidence>
<dbReference type="Proteomes" id="UP000467148">
    <property type="component" value="Chromosome"/>
</dbReference>
<protein>
    <submittedName>
        <fullName evidence="2">Uncharacterized protein</fullName>
    </submittedName>
</protein>
<gene>
    <name evidence="2" type="ORF">MHEL_47600</name>
</gene>